<protein>
    <submittedName>
        <fullName evidence="7">Uncharacterized protein</fullName>
    </submittedName>
</protein>
<name>A0A7J8UBT1_9ROSI</name>
<reference evidence="7 8" key="1">
    <citation type="journal article" date="2019" name="Genome Biol. Evol.">
        <title>Insights into the evolution of the New World diploid cottons (Gossypium, subgenus Houzingenia) based on genome sequencing.</title>
        <authorList>
            <person name="Grover C.E."/>
            <person name="Arick M.A. 2nd"/>
            <person name="Thrash A."/>
            <person name="Conover J.L."/>
            <person name="Sanders W.S."/>
            <person name="Peterson D.G."/>
            <person name="Frelichowski J.E."/>
            <person name="Scheffler J.A."/>
            <person name="Scheffler B.E."/>
            <person name="Wendel J.F."/>
        </authorList>
    </citation>
    <scope>NUCLEOTIDE SEQUENCE [LARGE SCALE GENOMIC DNA]</scope>
    <source>
        <strain evidence="7">57</strain>
        <tissue evidence="7">Leaf</tissue>
    </source>
</reference>
<evidence type="ECO:0000256" key="2">
    <source>
        <dbReference type="ARBA" id="ARBA00004474"/>
    </source>
</evidence>
<dbReference type="PANTHER" id="PTHR33078:SF100">
    <property type="entry name" value="PROTEIN YCF2"/>
    <property type="match status" value="1"/>
</dbReference>
<comment type="subcellular location">
    <subcellularLocation>
        <location evidence="2">Plastid</location>
    </subcellularLocation>
</comment>
<evidence type="ECO:0000256" key="1">
    <source>
        <dbReference type="ARBA" id="ARBA00002329"/>
    </source>
</evidence>
<keyword evidence="6" id="KW-0067">ATP-binding</keyword>
<sequence>MNYEFNTSERQIFLAHYQTTTYSQTSCGANSFHFPYLFLKKFLDNKLKGFLIGDINIDDSDDIDASHAIDDSETIDRDLDTELELLTMMNALNMDMLSKIDRFYITLQFELAKVKVLASKYLLGNDQGWEKRKISTIWASLKKVNGLRWAVGDGNSISYWDDDWCSTPISLELGMSDCLCWKHSKDGRLSLANAYDLVTKRKKLPVTGKEERWKRLWKLKVFPKLRGRLVGGIGMHSLYSAGPPLNGRLAARNAITA</sequence>
<accession>A0A7J8UBT1</accession>
<comment type="similarity">
    <text evidence="3">Belongs to the Ycf2 family.</text>
</comment>
<keyword evidence="4" id="KW-0934">Plastid</keyword>
<dbReference type="AlphaFoldDB" id="A0A7J8UBT1"/>
<comment type="caution">
    <text evidence="7">The sequence shown here is derived from an EMBL/GenBank/DDBJ whole genome shotgun (WGS) entry which is preliminary data.</text>
</comment>
<keyword evidence="8" id="KW-1185">Reference proteome</keyword>
<evidence type="ECO:0000256" key="5">
    <source>
        <dbReference type="ARBA" id="ARBA00022741"/>
    </source>
</evidence>
<evidence type="ECO:0000256" key="4">
    <source>
        <dbReference type="ARBA" id="ARBA00022640"/>
    </source>
</evidence>
<dbReference type="GO" id="GO:0009536">
    <property type="term" value="C:plastid"/>
    <property type="evidence" value="ECO:0007669"/>
    <property type="project" value="UniProtKB-SubCell"/>
</dbReference>
<dbReference type="PANTHER" id="PTHR33078">
    <property type="entry name" value="PROTEIN YCF2-RELATED"/>
    <property type="match status" value="1"/>
</dbReference>
<evidence type="ECO:0000256" key="6">
    <source>
        <dbReference type="ARBA" id="ARBA00022840"/>
    </source>
</evidence>
<comment type="function">
    <text evidence="1">Probable ATPase of unknown function. Its presence in a non-photosynthetic plant (Epifagus virginiana) and experiments in tobacco indicate that it has an essential function which is probably not related to photosynthesis.</text>
</comment>
<dbReference type="OrthoDB" id="10646350at2759"/>
<dbReference type="Proteomes" id="UP000593573">
    <property type="component" value="Unassembled WGS sequence"/>
</dbReference>
<organism evidence="7 8">
    <name type="scientific">Gossypium klotzschianum</name>
    <dbReference type="NCBI Taxonomy" id="34286"/>
    <lineage>
        <taxon>Eukaryota</taxon>
        <taxon>Viridiplantae</taxon>
        <taxon>Streptophyta</taxon>
        <taxon>Embryophyta</taxon>
        <taxon>Tracheophyta</taxon>
        <taxon>Spermatophyta</taxon>
        <taxon>Magnoliopsida</taxon>
        <taxon>eudicotyledons</taxon>
        <taxon>Gunneridae</taxon>
        <taxon>Pentapetalae</taxon>
        <taxon>rosids</taxon>
        <taxon>malvids</taxon>
        <taxon>Malvales</taxon>
        <taxon>Malvaceae</taxon>
        <taxon>Malvoideae</taxon>
        <taxon>Gossypium</taxon>
    </lineage>
</organism>
<evidence type="ECO:0000313" key="7">
    <source>
        <dbReference type="EMBL" id="MBA0647895.1"/>
    </source>
</evidence>
<proteinExistence type="inferred from homology"/>
<evidence type="ECO:0000313" key="8">
    <source>
        <dbReference type="Proteomes" id="UP000593573"/>
    </source>
</evidence>
<keyword evidence="5" id="KW-0547">Nucleotide-binding</keyword>
<dbReference type="EMBL" id="JABFAB010000005">
    <property type="protein sequence ID" value="MBA0647895.1"/>
    <property type="molecule type" value="Genomic_DNA"/>
</dbReference>
<dbReference type="GO" id="GO:0005524">
    <property type="term" value="F:ATP binding"/>
    <property type="evidence" value="ECO:0007669"/>
    <property type="project" value="UniProtKB-KW"/>
</dbReference>
<evidence type="ECO:0000256" key="3">
    <source>
        <dbReference type="ARBA" id="ARBA00009361"/>
    </source>
</evidence>
<gene>
    <name evidence="7" type="ORF">Goklo_015703</name>
</gene>